<accession>A0A0F9AUX7</accession>
<protein>
    <submittedName>
        <fullName evidence="1">Uncharacterized protein</fullName>
    </submittedName>
</protein>
<comment type="caution">
    <text evidence="1">The sequence shown here is derived from an EMBL/GenBank/DDBJ whole genome shotgun (WGS) entry which is preliminary data.</text>
</comment>
<sequence>MITVTSASTPTDKAPGTICGHCGQPVKLNEIVRSATHDLGCKHCFGK</sequence>
<reference evidence="1" key="1">
    <citation type="journal article" date="2015" name="Nature">
        <title>Complex archaea that bridge the gap between prokaryotes and eukaryotes.</title>
        <authorList>
            <person name="Spang A."/>
            <person name="Saw J.H."/>
            <person name="Jorgensen S.L."/>
            <person name="Zaremba-Niedzwiedzka K."/>
            <person name="Martijn J."/>
            <person name="Lind A.E."/>
            <person name="van Eijk R."/>
            <person name="Schleper C."/>
            <person name="Guy L."/>
            <person name="Ettema T.J."/>
        </authorList>
    </citation>
    <scope>NUCLEOTIDE SEQUENCE</scope>
</reference>
<dbReference type="EMBL" id="LAZR01055604">
    <property type="protein sequence ID" value="KKK76006.1"/>
    <property type="molecule type" value="Genomic_DNA"/>
</dbReference>
<proteinExistence type="predicted"/>
<name>A0A0F9AUX7_9ZZZZ</name>
<evidence type="ECO:0000313" key="1">
    <source>
        <dbReference type="EMBL" id="KKK76006.1"/>
    </source>
</evidence>
<dbReference type="AlphaFoldDB" id="A0A0F9AUX7"/>
<gene>
    <name evidence="1" type="ORF">LCGC14_2868030</name>
</gene>
<organism evidence="1">
    <name type="scientific">marine sediment metagenome</name>
    <dbReference type="NCBI Taxonomy" id="412755"/>
    <lineage>
        <taxon>unclassified sequences</taxon>
        <taxon>metagenomes</taxon>
        <taxon>ecological metagenomes</taxon>
    </lineage>
</organism>